<dbReference type="Proteomes" id="UP000064243">
    <property type="component" value="Unassembled WGS sequence"/>
</dbReference>
<dbReference type="EMBL" id="LDUG01000006">
    <property type="protein sequence ID" value="KVW99441.1"/>
    <property type="molecule type" value="Genomic_DNA"/>
</dbReference>
<dbReference type="PATRIC" id="fig|36861.3.peg.3080"/>
<evidence type="ECO:0000313" key="2">
    <source>
        <dbReference type="Proteomes" id="UP000064243"/>
    </source>
</evidence>
<accession>A0A106BVN2</accession>
<dbReference type="AlphaFoldDB" id="A0A106BVN2"/>
<name>A0A106BVN2_THIDE</name>
<proteinExistence type="predicted"/>
<gene>
    <name evidence="1" type="ORF">ABW22_01765</name>
</gene>
<evidence type="ECO:0008006" key="3">
    <source>
        <dbReference type="Google" id="ProtNLM"/>
    </source>
</evidence>
<organism evidence="1 2">
    <name type="scientific">Thiobacillus denitrificans</name>
    <dbReference type="NCBI Taxonomy" id="36861"/>
    <lineage>
        <taxon>Bacteria</taxon>
        <taxon>Pseudomonadati</taxon>
        <taxon>Pseudomonadota</taxon>
        <taxon>Betaproteobacteria</taxon>
        <taxon>Nitrosomonadales</taxon>
        <taxon>Thiobacillaceae</taxon>
        <taxon>Thiobacillus</taxon>
    </lineage>
</organism>
<protein>
    <recommendedName>
        <fullName evidence="3">DUF4136 domain-containing protein</fullName>
    </recommendedName>
</protein>
<evidence type="ECO:0000313" key="1">
    <source>
        <dbReference type="EMBL" id="KVW99441.1"/>
    </source>
</evidence>
<keyword evidence="2" id="KW-1185">Reference proteome</keyword>
<reference evidence="1 2" key="1">
    <citation type="journal article" date="2015" name="Appl. Environ. Microbiol.">
        <title>Aerobic and Anaerobic Thiosulfate Oxidation by a Cold-Adapted, Subglacial Chemoautotroph.</title>
        <authorList>
            <person name="Harrold Z.R."/>
            <person name="Skidmore M.L."/>
            <person name="Hamilton T.L."/>
            <person name="Desch L."/>
            <person name="Amada K."/>
            <person name="van Gelder W."/>
            <person name="Glover K."/>
            <person name="Roden E.E."/>
            <person name="Boyd E.S."/>
        </authorList>
    </citation>
    <scope>NUCLEOTIDE SEQUENCE [LARGE SCALE GENOMIC DNA]</scope>
    <source>
        <strain evidence="1 2">RG</strain>
    </source>
</reference>
<sequence length="107" mass="11899">MVDLLKLRGVRASAVTATGSGDLGKREPPHHVLVFSVPRARKQTSTNFSRKTRTETLVGYEVVLQVFDPVQKKTIWKGQASMSVGAEDTANPLAREFLELLQRDHLI</sequence>
<comment type="caution">
    <text evidence="1">The sequence shown here is derived from an EMBL/GenBank/DDBJ whole genome shotgun (WGS) entry which is preliminary data.</text>
</comment>